<sequence length="118" mass="13477">MKDAHRAAAEIVTAATLRAVPRVTGRLARTVRPGASKVSATVRAGARRVPYAFAVHWGRMYWPSKEAQPKPPRSQHEAFMYPRYYITKPASETEPKWIEEYLSRVNQIKETIEEEARP</sequence>
<organism evidence="1">
    <name type="scientific">Siphoviridae sp. ctHSY3</name>
    <dbReference type="NCBI Taxonomy" id="2825421"/>
    <lineage>
        <taxon>Viruses</taxon>
        <taxon>Duplodnaviria</taxon>
        <taxon>Heunggongvirae</taxon>
        <taxon>Uroviricota</taxon>
        <taxon>Caudoviricetes</taxon>
    </lineage>
</organism>
<proteinExistence type="predicted"/>
<protein>
    <submittedName>
        <fullName evidence="1">Putative tail component</fullName>
    </submittedName>
</protein>
<evidence type="ECO:0000313" key="1">
    <source>
        <dbReference type="EMBL" id="DAF85987.1"/>
    </source>
</evidence>
<name>A0A8S5TUW5_9CAUD</name>
<accession>A0A8S5TUW5</accession>
<reference evidence="1" key="1">
    <citation type="journal article" date="2021" name="Proc. Natl. Acad. Sci. U.S.A.">
        <title>A Catalog of Tens of Thousands of Viruses from Human Metagenomes Reveals Hidden Associations with Chronic Diseases.</title>
        <authorList>
            <person name="Tisza M.J."/>
            <person name="Buck C.B."/>
        </authorList>
    </citation>
    <scope>NUCLEOTIDE SEQUENCE</scope>
    <source>
        <strain evidence="1">CtHSY3</strain>
    </source>
</reference>
<dbReference type="EMBL" id="BK015934">
    <property type="protein sequence ID" value="DAF85987.1"/>
    <property type="molecule type" value="Genomic_DNA"/>
</dbReference>